<dbReference type="InterPro" id="IPR020471">
    <property type="entry name" value="AKR"/>
</dbReference>
<organism evidence="3 4">
    <name type="scientific">Ruminiclostridium cellobioparum subsp. termitidis CT1112</name>
    <dbReference type="NCBI Taxonomy" id="1195236"/>
    <lineage>
        <taxon>Bacteria</taxon>
        <taxon>Bacillati</taxon>
        <taxon>Bacillota</taxon>
        <taxon>Clostridia</taxon>
        <taxon>Eubacteriales</taxon>
        <taxon>Oscillospiraceae</taxon>
        <taxon>Ruminiclostridium</taxon>
    </lineage>
</organism>
<proteinExistence type="predicted"/>
<evidence type="ECO:0000313" key="3">
    <source>
        <dbReference type="EMBL" id="EMS70956.1"/>
    </source>
</evidence>
<dbReference type="Proteomes" id="UP000014155">
    <property type="component" value="Unassembled WGS sequence"/>
</dbReference>
<dbReference type="InterPro" id="IPR023210">
    <property type="entry name" value="NADP_OxRdtase_dom"/>
</dbReference>
<dbReference type="PANTHER" id="PTHR43364:SF4">
    <property type="entry name" value="NAD(P)-LINKED OXIDOREDUCTASE SUPERFAMILY PROTEIN"/>
    <property type="match status" value="1"/>
</dbReference>
<dbReference type="PROSITE" id="PS00062">
    <property type="entry name" value="ALDOKETO_REDUCTASE_2"/>
    <property type="match status" value="1"/>
</dbReference>
<evidence type="ECO:0000256" key="1">
    <source>
        <dbReference type="ARBA" id="ARBA00023002"/>
    </source>
</evidence>
<dbReference type="RefSeq" id="WP_004627476.1">
    <property type="nucleotide sequence ID" value="NZ_AORV01000045.1"/>
</dbReference>
<dbReference type="CDD" id="cd19085">
    <property type="entry name" value="AKR_AKR11B3"/>
    <property type="match status" value="1"/>
</dbReference>
<dbReference type="Gene3D" id="3.20.20.100">
    <property type="entry name" value="NADP-dependent oxidoreductase domain"/>
    <property type="match status" value="1"/>
</dbReference>
<dbReference type="EMBL" id="AORV01000045">
    <property type="protein sequence ID" value="EMS70956.1"/>
    <property type="molecule type" value="Genomic_DNA"/>
</dbReference>
<name>S0FKW5_RUMCE</name>
<dbReference type="PRINTS" id="PR00069">
    <property type="entry name" value="ALDKETRDTASE"/>
</dbReference>
<evidence type="ECO:0000313" key="4">
    <source>
        <dbReference type="Proteomes" id="UP000014155"/>
    </source>
</evidence>
<feature type="domain" description="NADP-dependent oxidoreductase" evidence="2">
    <location>
        <begin position="16"/>
        <end position="298"/>
    </location>
</feature>
<dbReference type="InterPro" id="IPR036812">
    <property type="entry name" value="NAD(P)_OxRdtase_dom_sf"/>
</dbReference>
<reference evidence="3 4" key="1">
    <citation type="journal article" date="2013" name="Genome Announc.">
        <title>Draft Genome Sequence of the Cellulolytic, Mesophilic, Anaerobic Bacterium Clostridium termitidis Strain CT1112 (DSM 5398).</title>
        <authorList>
            <person name="Lal S."/>
            <person name="Ramachandran U."/>
            <person name="Zhang X."/>
            <person name="Munir R."/>
            <person name="Sparling R."/>
            <person name="Levin D.B."/>
        </authorList>
    </citation>
    <scope>NUCLEOTIDE SEQUENCE [LARGE SCALE GENOMIC DNA]</scope>
    <source>
        <strain evidence="3 4">CT1112</strain>
    </source>
</reference>
<dbReference type="EC" id="1.1.1.274" evidence="3"/>
<dbReference type="AlphaFoldDB" id="S0FKW5"/>
<dbReference type="STRING" id="1195236.CTER_3269"/>
<comment type="caution">
    <text evidence="3">The sequence shown here is derived from an EMBL/GenBank/DDBJ whole genome shotgun (WGS) entry which is preliminary data.</text>
</comment>
<gene>
    <name evidence="3" type="ORF">CTER_3269</name>
</gene>
<dbReference type="eggNOG" id="COG0667">
    <property type="taxonomic scope" value="Bacteria"/>
</dbReference>
<dbReference type="Pfam" id="PF00248">
    <property type="entry name" value="Aldo_ket_red"/>
    <property type="match status" value="1"/>
</dbReference>
<keyword evidence="1 3" id="KW-0560">Oxidoreductase</keyword>
<evidence type="ECO:0000259" key="2">
    <source>
        <dbReference type="Pfam" id="PF00248"/>
    </source>
</evidence>
<dbReference type="InterPro" id="IPR050523">
    <property type="entry name" value="AKR_Detox_Biosynth"/>
</dbReference>
<dbReference type="PATRIC" id="fig|1195236.3.peg.3491"/>
<dbReference type="PANTHER" id="PTHR43364">
    <property type="entry name" value="NADH-SPECIFIC METHYLGLYOXAL REDUCTASE-RELATED"/>
    <property type="match status" value="1"/>
</dbReference>
<dbReference type="SUPFAM" id="SSF51430">
    <property type="entry name" value="NAD(P)-linked oxidoreductase"/>
    <property type="match status" value="1"/>
</dbReference>
<sequence>MKYARLGKTEFNVSILTFGCMELGGGPWEVNSDEDNIKVLQKAFEKGITTFDTAEMYGSGHSEEVLGKALEGKRKECIFATKVNKEHLWPADIRRSVEASLKRLRTDYVDIYYVHWPSYEIPIEETMSEFNKLKDEGIIRAIGVSNFSLKQLQEAMKFARIDLIQPEYNLLQRDIENGIMQYCCENSISVCGYNSIAKGILTGKFHLGGAVITDDDFRRKKRLFLPEHLEKEWDIIHLLKEIADSKGCSLSQVAISWLFYQKGFTSAIVGTQSEKHLEDNIKAVEIELSKSEIERLGKVSLRIINGL</sequence>
<dbReference type="InterPro" id="IPR018170">
    <property type="entry name" value="Aldo/ket_reductase_CS"/>
</dbReference>
<accession>S0FKW5</accession>
<dbReference type="GO" id="GO:0005829">
    <property type="term" value="C:cytosol"/>
    <property type="evidence" value="ECO:0007669"/>
    <property type="project" value="TreeGrafter"/>
</dbReference>
<dbReference type="GO" id="GO:0050580">
    <property type="term" value="F:2,5-didehydrogluconate reductase activity"/>
    <property type="evidence" value="ECO:0007669"/>
    <property type="project" value="UniProtKB-EC"/>
</dbReference>
<protein>
    <submittedName>
        <fullName evidence="3">Aldo/keto reductase</fullName>
        <ecNumber evidence="3">1.1.1.274</ecNumber>
    </submittedName>
</protein>
<keyword evidence="4" id="KW-1185">Reference proteome</keyword>